<dbReference type="RefSeq" id="WP_050061713.1">
    <property type="nucleotide sequence ID" value="NZ_JACHEK010000006.1"/>
</dbReference>
<sequence>MTAAIEKAVAAMGEGPLNESAILKFIAPLFSRVLANERVYLANHSLGRPLDIMAEDIAEATSLWYSEMGHAWEPWLVEREAFRARIAKLIHAPRVDCVVPKTSAGHGLRTVLNALPGKPKVISTSGEFDSVDVVLKQYAALGRIEVLWVEADPQGVFHIDALIEAVRAGADLVAISQVMFMTGQILHDIDKVAKACHTHGAKLLVDSYHAIGVIPVDVERMGADFMIGGSYKYLRGGPGACFLYLSPQVLSSGLRPLDTGWFANADEFAYRRSNPPMLKEGGDTFLESTPPVLTYYQARSGQAFLLAIGVERLREYSQRQLRALRGYLKSEGVTEMVGGDDDHGAFLAIRIENAKDFAKRMEEEGIVCDARSEWLRLCPDCLTRDAELRRAAKAVGKLLRDLR</sequence>
<dbReference type="OrthoDB" id="513408at2"/>
<dbReference type="GO" id="GO:0043420">
    <property type="term" value="P:anthranilate metabolic process"/>
    <property type="evidence" value="ECO:0007669"/>
    <property type="project" value="TreeGrafter"/>
</dbReference>
<dbReference type="InterPro" id="IPR000192">
    <property type="entry name" value="Aminotrans_V_dom"/>
</dbReference>
<keyword evidence="3" id="KW-0663">Pyridoxal phosphate</keyword>
<evidence type="ECO:0000313" key="6">
    <source>
        <dbReference type="Proteomes" id="UP000538666"/>
    </source>
</evidence>
<dbReference type="Gene3D" id="3.40.640.10">
    <property type="entry name" value="Type I PLP-dependent aspartate aminotransferase-like (Major domain)"/>
    <property type="match status" value="1"/>
</dbReference>
<dbReference type="GO" id="GO:0005737">
    <property type="term" value="C:cytoplasm"/>
    <property type="evidence" value="ECO:0007669"/>
    <property type="project" value="InterPro"/>
</dbReference>
<accession>A0A841K4H9</accession>
<feature type="domain" description="Aminotransferase class V" evidence="4">
    <location>
        <begin position="79"/>
        <end position="367"/>
    </location>
</feature>
<reference evidence="5 6" key="1">
    <citation type="submission" date="2020-08" db="EMBL/GenBank/DDBJ databases">
        <title>Genomic Encyclopedia of Type Strains, Phase IV (KMG-IV): sequencing the most valuable type-strain genomes for metagenomic binning, comparative biology and taxonomic classification.</title>
        <authorList>
            <person name="Goeker M."/>
        </authorList>
    </citation>
    <scope>NUCLEOTIDE SEQUENCE [LARGE SCALE GENOMIC DNA]</scope>
    <source>
        <strain evidence="5 6">DSM 103733</strain>
    </source>
</reference>
<dbReference type="PANTHER" id="PTHR14084">
    <property type="entry name" value="KYNURENINASE"/>
    <property type="match status" value="1"/>
</dbReference>
<keyword evidence="1" id="KW-0662">Pyridine nucleotide biosynthesis</keyword>
<gene>
    <name evidence="5" type="ORF">HNQ77_003122</name>
</gene>
<dbReference type="AlphaFoldDB" id="A0A841K4H9"/>
<evidence type="ECO:0000256" key="1">
    <source>
        <dbReference type="ARBA" id="ARBA00022642"/>
    </source>
</evidence>
<evidence type="ECO:0000256" key="2">
    <source>
        <dbReference type="ARBA" id="ARBA00022801"/>
    </source>
</evidence>
<dbReference type="PANTHER" id="PTHR14084:SF0">
    <property type="entry name" value="KYNURENINASE"/>
    <property type="match status" value="1"/>
</dbReference>
<dbReference type="EMBL" id="JACHEK010000006">
    <property type="protein sequence ID" value="MBB6145164.1"/>
    <property type="molecule type" value="Genomic_DNA"/>
</dbReference>
<dbReference type="GO" id="GO:0030170">
    <property type="term" value="F:pyridoxal phosphate binding"/>
    <property type="evidence" value="ECO:0007669"/>
    <property type="project" value="InterPro"/>
</dbReference>
<keyword evidence="6" id="KW-1185">Reference proteome</keyword>
<comment type="caution">
    <text evidence="5">The sequence shown here is derived from an EMBL/GenBank/DDBJ whole genome shotgun (WGS) entry which is preliminary data.</text>
</comment>
<dbReference type="InterPro" id="IPR015422">
    <property type="entry name" value="PyrdxlP-dep_Trfase_small"/>
</dbReference>
<dbReference type="EC" id="3.7.1.3" evidence="5"/>
<proteinExistence type="predicted"/>
<protein>
    <submittedName>
        <fullName evidence="5">Kynureninase</fullName>
        <ecNumber evidence="5">3.7.1.3</ecNumber>
    </submittedName>
</protein>
<dbReference type="SUPFAM" id="SSF53383">
    <property type="entry name" value="PLP-dependent transferases"/>
    <property type="match status" value="1"/>
</dbReference>
<dbReference type="Pfam" id="PF00266">
    <property type="entry name" value="Aminotran_5"/>
    <property type="match status" value="1"/>
</dbReference>
<evidence type="ECO:0000259" key="4">
    <source>
        <dbReference type="Pfam" id="PF00266"/>
    </source>
</evidence>
<evidence type="ECO:0000256" key="3">
    <source>
        <dbReference type="ARBA" id="ARBA00022898"/>
    </source>
</evidence>
<dbReference type="GO" id="GO:0030429">
    <property type="term" value="F:kynureninase activity"/>
    <property type="evidence" value="ECO:0007669"/>
    <property type="project" value="UniProtKB-EC"/>
</dbReference>
<evidence type="ECO:0000313" key="5">
    <source>
        <dbReference type="EMBL" id="MBB6145164.1"/>
    </source>
</evidence>
<dbReference type="InterPro" id="IPR010111">
    <property type="entry name" value="Kynureninase"/>
</dbReference>
<dbReference type="GO" id="GO:0019441">
    <property type="term" value="P:L-tryptophan catabolic process to kynurenine"/>
    <property type="evidence" value="ECO:0007669"/>
    <property type="project" value="TreeGrafter"/>
</dbReference>
<organism evidence="5 6">
    <name type="scientific">Silvibacterium bohemicum</name>
    <dbReference type="NCBI Taxonomy" id="1577686"/>
    <lineage>
        <taxon>Bacteria</taxon>
        <taxon>Pseudomonadati</taxon>
        <taxon>Acidobacteriota</taxon>
        <taxon>Terriglobia</taxon>
        <taxon>Terriglobales</taxon>
        <taxon>Acidobacteriaceae</taxon>
        <taxon>Silvibacterium</taxon>
    </lineage>
</organism>
<dbReference type="InterPro" id="IPR015421">
    <property type="entry name" value="PyrdxlP-dep_Trfase_major"/>
</dbReference>
<dbReference type="InterPro" id="IPR015424">
    <property type="entry name" value="PyrdxlP-dep_Trfase"/>
</dbReference>
<dbReference type="Proteomes" id="UP000538666">
    <property type="component" value="Unassembled WGS sequence"/>
</dbReference>
<dbReference type="GO" id="GO:0009435">
    <property type="term" value="P:NAD+ biosynthetic process"/>
    <property type="evidence" value="ECO:0007669"/>
    <property type="project" value="InterPro"/>
</dbReference>
<name>A0A841K4H9_9BACT</name>
<keyword evidence="2 5" id="KW-0378">Hydrolase</keyword>
<dbReference type="Gene3D" id="3.90.1150.10">
    <property type="entry name" value="Aspartate Aminotransferase, domain 1"/>
    <property type="match status" value="1"/>
</dbReference>